<keyword evidence="5 15" id="KW-0285">Flavoprotein</keyword>
<dbReference type="InterPro" id="IPR001100">
    <property type="entry name" value="Pyr_nuc-diS_OxRdtase"/>
</dbReference>
<dbReference type="NCBIfam" id="TIGR01421">
    <property type="entry name" value="gluta_reduc_1"/>
    <property type="match status" value="1"/>
</dbReference>
<dbReference type="EMBL" id="ML977511">
    <property type="protein sequence ID" value="KAF2127074.1"/>
    <property type="molecule type" value="Genomic_DNA"/>
</dbReference>
<keyword evidence="6 13" id="KW-0274">FAD</keyword>
<dbReference type="NCBIfam" id="NF004776">
    <property type="entry name" value="PRK06116.1"/>
    <property type="match status" value="1"/>
</dbReference>
<feature type="active site" description="Proton acceptor" evidence="12">
    <location>
        <position position="454"/>
    </location>
</feature>
<dbReference type="InterPro" id="IPR006322">
    <property type="entry name" value="Glutathione_Rdtase_euk/bac"/>
</dbReference>
<evidence type="ECO:0000256" key="4">
    <source>
        <dbReference type="ARBA" id="ARBA00017111"/>
    </source>
</evidence>
<evidence type="ECO:0000256" key="3">
    <source>
        <dbReference type="ARBA" id="ARBA00012607"/>
    </source>
</evidence>
<evidence type="ECO:0000256" key="7">
    <source>
        <dbReference type="ARBA" id="ARBA00023002"/>
    </source>
</evidence>
<comment type="subcellular location">
    <subcellularLocation>
        <location evidence="16">Cytoplasm</location>
    </subcellularLocation>
</comment>
<dbReference type="AlphaFoldDB" id="A0A6A6A7M1"/>
<evidence type="ECO:0000256" key="5">
    <source>
        <dbReference type="ARBA" id="ARBA00022630"/>
    </source>
</evidence>
<feature type="disulfide bond" description="Redox-active" evidence="14">
    <location>
        <begin position="45"/>
        <end position="50"/>
    </location>
</feature>
<evidence type="ECO:0000256" key="15">
    <source>
        <dbReference type="RuleBase" id="RU003691"/>
    </source>
</evidence>
<keyword evidence="16" id="KW-0521">NADP</keyword>
<sequence>MASTTKECDYLVIGIGSGGIASARRAAKHGAKVIAVESKRYGGTCVNVGCVPKKVTWNAAAIAETFKDAKAYGFSVGDQPSFDWPYFKKKRDAYVTRLNGIYENNLNKDEIDHLKGRAKFVAKDEVEVALEGGGTQRVKAKHILIATGGRPIVPDIPGKELIIDSDGFFDLETQPKSIATSGAGYIGVEMTGMLHALGTKTHFFIRGDKLLRTFDPMIQDTVTKEYERQGINLYKGTQITKVEEAGNGLKRVTYRNTESKKESTIEVEVVLFATGRDPEIEDLHIKDFDIKLNDKKHIVTDDYQNTSLPNIYAIGDVCDRGFELTPVAIAAGRRLSDRLFGGKSDAKLDYTNIPSVVFAHPEIGSVGLTEPEAREKYGDKVKVYKTEFTGMYFVMMEPEEKQPTAYKIVCVGEEEKVVGLHILGQGSAEILQGFGVAIKMGATKKDFDNCVAIHPVSAEELVTMT</sequence>
<name>A0A6A6A7M1_9PLEO</name>
<dbReference type="InterPro" id="IPR016156">
    <property type="entry name" value="FAD/NAD-linked_Rdtase_dimer_sf"/>
</dbReference>
<dbReference type="EC" id="1.8.1.7" evidence="3 16"/>
<dbReference type="InterPro" id="IPR004099">
    <property type="entry name" value="Pyr_nucl-diS_OxRdtase_dimer"/>
</dbReference>
<dbReference type="PIRSF" id="PIRSF000350">
    <property type="entry name" value="Mercury_reductase_MerA"/>
    <property type="match status" value="1"/>
</dbReference>
<dbReference type="InterPro" id="IPR012999">
    <property type="entry name" value="Pyr_OxRdtase_I_AS"/>
</dbReference>
<dbReference type="PRINTS" id="PR00368">
    <property type="entry name" value="FADPNR"/>
</dbReference>
<evidence type="ECO:0000256" key="8">
    <source>
        <dbReference type="ARBA" id="ARBA00023157"/>
    </source>
</evidence>
<feature type="binding site" evidence="13">
    <location>
        <position position="54"/>
    </location>
    <ligand>
        <name>FAD</name>
        <dbReference type="ChEBI" id="CHEBI:57692"/>
    </ligand>
</feature>
<accession>A0A6A6A7M1</accession>
<organism evidence="19 20">
    <name type="scientific">Dothidotthia symphoricarpi CBS 119687</name>
    <dbReference type="NCBI Taxonomy" id="1392245"/>
    <lineage>
        <taxon>Eukaryota</taxon>
        <taxon>Fungi</taxon>
        <taxon>Dikarya</taxon>
        <taxon>Ascomycota</taxon>
        <taxon>Pezizomycotina</taxon>
        <taxon>Dothideomycetes</taxon>
        <taxon>Pleosporomycetidae</taxon>
        <taxon>Pleosporales</taxon>
        <taxon>Dothidotthiaceae</taxon>
        <taxon>Dothidotthia</taxon>
    </lineage>
</organism>
<dbReference type="Proteomes" id="UP000799771">
    <property type="component" value="Unassembled WGS sequence"/>
</dbReference>
<dbReference type="GO" id="GO:0050661">
    <property type="term" value="F:NADP binding"/>
    <property type="evidence" value="ECO:0007669"/>
    <property type="project" value="InterPro"/>
</dbReference>
<dbReference type="FunFam" id="3.30.390.30:FF:000003">
    <property type="entry name" value="Glutathione reductase"/>
    <property type="match status" value="1"/>
</dbReference>
<dbReference type="GO" id="GO:0034599">
    <property type="term" value="P:cellular response to oxidative stress"/>
    <property type="evidence" value="ECO:0007669"/>
    <property type="project" value="TreeGrafter"/>
</dbReference>
<comment type="cofactor">
    <cofactor evidence="13">
        <name>FAD</name>
        <dbReference type="ChEBI" id="CHEBI:57692"/>
    </cofactor>
    <text evidence="13">Binds 1 FAD per subunit.</text>
</comment>
<keyword evidence="8" id="KW-1015">Disulfide bond</keyword>
<keyword evidence="7 15" id="KW-0560">Oxidoreductase</keyword>
<dbReference type="PANTHER" id="PTHR42737:SF2">
    <property type="entry name" value="GLUTATHIONE REDUCTASE"/>
    <property type="match status" value="1"/>
</dbReference>
<feature type="domain" description="FAD/NAD(P)-binding" evidence="18">
    <location>
        <begin position="9"/>
        <end position="332"/>
    </location>
</feature>
<keyword evidence="13" id="KW-0520">NAD</keyword>
<dbReference type="SUPFAM" id="SSF55424">
    <property type="entry name" value="FAD/NAD-linked reductases, dimerisation (C-terminal) domain"/>
    <property type="match status" value="1"/>
</dbReference>
<evidence type="ECO:0000256" key="6">
    <source>
        <dbReference type="ARBA" id="ARBA00022827"/>
    </source>
</evidence>
<comment type="function">
    <text evidence="11 16">Catalyzes the reduction of glutathione disulfide (GSSG) to reduced glutathione (GSH). Constitutes the major mechanism to maintain a high GSH:GSSG ratio in the cytosol.</text>
</comment>
<dbReference type="RefSeq" id="XP_033521463.1">
    <property type="nucleotide sequence ID" value="XM_033666824.1"/>
</dbReference>
<evidence type="ECO:0000259" key="17">
    <source>
        <dbReference type="Pfam" id="PF02852"/>
    </source>
</evidence>
<dbReference type="PRINTS" id="PR00411">
    <property type="entry name" value="PNDRDTASEI"/>
</dbReference>
<keyword evidence="13" id="KW-0547">Nucleotide-binding</keyword>
<evidence type="ECO:0000256" key="2">
    <source>
        <dbReference type="ARBA" id="ARBA00011738"/>
    </source>
</evidence>
<dbReference type="SUPFAM" id="SSF51905">
    <property type="entry name" value="FAD/NAD(P)-binding domain"/>
    <property type="match status" value="1"/>
</dbReference>
<feature type="binding site" evidence="13">
    <location>
        <position position="316"/>
    </location>
    <ligand>
        <name>FAD</name>
        <dbReference type="ChEBI" id="CHEBI:57692"/>
    </ligand>
</feature>
<dbReference type="InterPro" id="IPR023753">
    <property type="entry name" value="FAD/NAD-binding_dom"/>
</dbReference>
<dbReference type="Gene3D" id="3.30.390.30">
    <property type="match status" value="1"/>
</dbReference>
<evidence type="ECO:0000256" key="16">
    <source>
        <dbReference type="RuleBase" id="RU365016"/>
    </source>
</evidence>
<evidence type="ECO:0000256" key="11">
    <source>
        <dbReference type="ARBA" id="ARBA00056905"/>
    </source>
</evidence>
<evidence type="ECO:0000313" key="19">
    <source>
        <dbReference type="EMBL" id="KAF2127074.1"/>
    </source>
</evidence>
<dbReference type="FunFam" id="3.50.50.60:FF:000235">
    <property type="entry name" value="Glutathione reductase"/>
    <property type="match status" value="1"/>
</dbReference>
<evidence type="ECO:0000256" key="1">
    <source>
        <dbReference type="ARBA" id="ARBA00007532"/>
    </source>
</evidence>
<protein>
    <recommendedName>
        <fullName evidence="4 16">Glutathione reductase</fullName>
        <ecNumber evidence="3 16">1.8.1.7</ecNumber>
    </recommendedName>
</protein>
<dbReference type="GO" id="GO:0005739">
    <property type="term" value="C:mitochondrion"/>
    <property type="evidence" value="ECO:0007669"/>
    <property type="project" value="TreeGrafter"/>
</dbReference>
<dbReference type="InterPro" id="IPR046952">
    <property type="entry name" value="GSHR/TRXR-like"/>
</dbReference>
<keyword evidence="9 15" id="KW-0676">Redox-active center</keyword>
<dbReference type="GO" id="GO:0006749">
    <property type="term" value="P:glutathione metabolic process"/>
    <property type="evidence" value="ECO:0007669"/>
    <property type="project" value="InterPro"/>
</dbReference>
<evidence type="ECO:0000256" key="12">
    <source>
        <dbReference type="PIRSR" id="PIRSR000350-2"/>
    </source>
</evidence>
<feature type="domain" description="Pyridine nucleotide-disulphide oxidoreductase dimerisation" evidence="17">
    <location>
        <begin position="353"/>
        <end position="464"/>
    </location>
</feature>
<dbReference type="GO" id="GO:0005829">
    <property type="term" value="C:cytosol"/>
    <property type="evidence" value="ECO:0007669"/>
    <property type="project" value="TreeGrafter"/>
</dbReference>
<keyword evidence="16" id="KW-0963">Cytoplasm</keyword>
<gene>
    <name evidence="19" type="ORF">P153DRAFT_358714</name>
</gene>
<evidence type="ECO:0000313" key="20">
    <source>
        <dbReference type="Proteomes" id="UP000799771"/>
    </source>
</evidence>
<dbReference type="Gene3D" id="3.50.50.60">
    <property type="entry name" value="FAD/NAD(P)-binding domain"/>
    <property type="match status" value="2"/>
</dbReference>
<keyword evidence="20" id="KW-1185">Reference proteome</keyword>
<comment type="subunit">
    <text evidence="2">Homodimer.</text>
</comment>
<evidence type="ECO:0000256" key="13">
    <source>
        <dbReference type="PIRSR" id="PIRSR000350-3"/>
    </source>
</evidence>
<proteinExistence type="inferred from homology"/>
<dbReference type="GeneID" id="54407256"/>
<dbReference type="PROSITE" id="PS00076">
    <property type="entry name" value="PYRIDINE_REDOX_1"/>
    <property type="match status" value="1"/>
</dbReference>
<dbReference type="GO" id="GO:0004362">
    <property type="term" value="F:glutathione-disulfide reductase (NADPH) activity"/>
    <property type="evidence" value="ECO:0007669"/>
    <property type="project" value="UniProtKB-EC"/>
</dbReference>
<dbReference type="InterPro" id="IPR036188">
    <property type="entry name" value="FAD/NAD-bd_sf"/>
</dbReference>
<evidence type="ECO:0000256" key="10">
    <source>
        <dbReference type="ARBA" id="ARBA00049142"/>
    </source>
</evidence>
<feature type="binding site" evidence="13">
    <location>
        <position position="275"/>
    </location>
    <ligand>
        <name>NAD(+)</name>
        <dbReference type="ChEBI" id="CHEBI:57540"/>
    </ligand>
</feature>
<evidence type="ECO:0000256" key="14">
    <source>
        <dbReference type="PIRSR" id="PIRSR000350-4"/>
    </source>
</evidence>
<dbReference type="GO" id="GO:0050660">
    <property type="term" value="F:flavin adenine dinucleotide binding"/>
    <property type="evidence" value="ECO:0007669"/>
    <property type="project" value="InterPro"/>
</dbReference>
<reference evidence="19" key="1">
    <citation type="journal article" date="2020" name="Stud. Mycol.">
        <title>101 Dothideomycetes genomes: a test case for predicting lifestyles and emergence of pathogens.</title>
        <authorList>
            <person name="Haridas S."/>
            <person name="Albert R."/>
            <person name="Binder M."/>
            <person name="Bloem J."/>
            <person name="Labutti K."/>
            <person name="Salamov A."/>
            <person name="Andreopoulos B."/>
            <person name="Baker S."/>
            <person name="Barry K."/>
            <person name="Bills G."/>
            <person name="Bluhm B."/>
            <person name="Cannon C."/>
            <person name="Castanera R."/>
            <person name="Culley D."/>
            <person name="Daum C."/>
            <person name="Ezra D."/>
            <person name="Gonzalez J."/>
            <person name="Henrissat B."/>
            <person name="Kuo A."/>
            <person name="Liang C."/>
            <person name="Lipzen A."/>
            <person name="Lutzoni F."/>
            <person name="Magnuson J."/>
            <person name="Mondo S."/>
            <person name="Nolan M."/>
            <person name="Ohm R."/>
            <person name="Pangilinan J."/>
            <person name="Park H.-J."/>
            <person name="Ramirez L."/>
            <person name="Alfaro M."/>
            <person name="Sun H."/>
            <person name="Tritt A."/>
            <person name="Yoshinaga Y."/>
            <person name="Zwiers L.-H."/>
            <person name="Turgeon B."/>
            <person name="Goodwin S."/>
            <person name="Spatafora J."/>
            <person name="Crous P."/>
            <person name="Grigoriev I."/>
        </authorList>
    </citation>
    <scope>NUCLEOTIDE SEQUENCE</scope>
    <source>
        <strain evidence="19">CBS 119687</strain>
    </source>
</reference>
<comment type="similarity">
    <text evidence="1 15">Belongs to the class-I pyridine nucleotide-disulfide oxidoreductase family.</text>
</comment>
<evidence type="ECO:0000256" key="9">
    <source>
        <dbReference type="ARBA" id="ARBA00023284"/>
    </source>
</evidence>
<dbReference type="PANTHER" id="PTHR42737">
    <property type="entry name" value="GLUTATHIONE REDUCTASE"/>
    <property type="match status" value="1"/>
</dbReference>
<dbReference type="Pfam" id="PF02852">
    <property type="entry name" value="Pyr_redox_dim"/>
    <property type="match status" value="1"/>
</dbReference>
<dbReference type="OrthoDB" id="5956163at2759"/>
<dbReference type="GO" id="GO:0045454">
    <property type="term" value="P:cell redox homeostasis"/>
    <property type="evidence" value="ECO:0007669"/>
    <property type="project" value="InterPro"/>
</dbReference>
<evidence type="ECO:0000259" key="18">
    <source>
        <dbReference type="Pfam" id="PF07992"/>
    </source>
</evidence>
<comment type="catalytic activity">
    <reaction evidence="10 16">
        <text>2 glutathione + NADP(+) = glutathione disulfide + NADPH + H(+)</text>
        <dbReference type="Rhea" id="RHEA:11740"/>
        <dbReference type="ChEBI" id="CHEBI:15378"/>
        <dbReference type="ChEBI" id="CHEBI:57783"/>
        <dbReference type="ChEBI" id="CHEBI:57925"/>
        <dbReference type="ChEBI" id="CHEBI:58297"/>
        <dbReference type="ChEBI" id="CHEBI:58349"/>
        <dbReference type="EC" id="1.8.1.7"/>
    </reaction>
</comment>
<feature type="binding site" evidence="13">
    <location>
        <begin position="182"/>
        <end position="189"/>
    </location>
    <ligand>
        <name>NAD(+)</name>
        <dbReference type="ChEBI" id="CHEBI:57540"/>
    </ligand>
</feature>
<dbReference type="Pfam" id="PF07992">
    <property type="entry name" value="Pyr_redox_2"/>
    <property type="match status" value="1"/>
</dbReference>